<dbReference type="SMART" id="SM00220">
    <property type="entry name" value="S_TKc"/>
    <property type="match status" value="1"/>
</dbReference>
<dbReference type="EC" id="2.7.11.1" evidence="6"/>
<evidence type="ECO:0000256" key="1">
    <source>
        <dbReference type="ARBA" id="ARBA00022679"/>
    </source>
</evidence>
<dbReference type="PANTHER" id="PTHR43289">
    <property type="entry name" value="MITOGEN-ACTIVATED PROTEIN KINASE KINASE KINASE 20-RELATED"/>
    <property type="match status" value="1"/>
</dbReference>
<dbReference type="AlphaFoldDB" id="A0A517YGW6"/>
<accession>A0A517YGW6</accession>
<keyword evidence="1 6" id="KW-0808">Transferase</keyword>
<dbReference type="KEGG" id="aagg:ETAA8_45410"/>
<reference evidence="6 7" key="1">
    <citation type="submission" date="2019-02" db="EMBL/GenBank/DDBJ databases">
        <title>Deep-cultivation of Planctomycetes and their phenomic and genomic characterization uncovers novel biology.</title>
        <authorList>
            <person name="Wiegand S."/>
            <person name="Jogler M."/>
            <person name="Boedeker C."/>
            <person name="Pinto D."/>
            <person name="Vollmers J."/>
            <person name="Rivas-Marin E."/>
            <person name="Kohn T."/>
            <person name="Peeters S.H."/>
            <person name="Heuer A."/>
            <person name="Rast P."/>
            <person name="Oberbeckmann S."/>
            <person name="Bunk B."/>
            <person name="Jeske O."/>
            <person name="Meyerdierks A."/>
            <person name="Storesund J.E."/>
            <person name="Kallscheuer N."/>
            <person name="Luecker S."/>
            <person name="Lage O.M."/>
            <person name="Pohl T."/>
            <person name="Merkel B.J."/>
            <person name="Hornburger P."/>
            <person name="Mueller R.-W."/>
            <person name="Bruemmer F."/>
            <person name="Labrenz M."/>
            <person name="Spormann A.M."/>
            <person name="Op den Camp H."/>
            <person name="Overmann J."/>
            <person name="Amann R."/>
            <person name="Jetten M.S.M."/>
            <person name="Mascher T."/>
            <person name="Medema M.H."/>
            <person name="Devos D.P."/>
            <person name="Kaster A.-K."/>
            <person name="Ovreas L."/>
            <person name="Rohde M."/>
            <person name="Galperin M.Y."/>
            <person name="Jogler C."/>
        </authorList>
    </citation>
    <scope>NUCLEOTIDE SEQUENCE [LARGE SCALE GENOMIC DNA]</scope>
    <source>
        <strain evidence="6 7">ETA_A8</strain>
    </source>
</reference>
<dbReference type="InterPro" id="IPR008271">
    <property type="entry name" value="Ser/Thr_kinase_AS"/>
</dbReference>
<dbReference type="CDD" id="cd14014">
    <property type="entry name" value="STKc_PknB_like"/>
    <property type="match status" value="1"/>
</dbReference>
<organism evidence="6 7">
    <name type="scientific">Anatilimnocola aggregata</name>
    <dbReference type="NCBI Taxonomy" id="2528021"/>
    <lineage>
        <taxon>Bacteria</taxon>
        <taxon>Pseudomonadati</taxon>
        <taxon>Planctomycetota</taxon>
        <taxon>Planctomycetia</taxon>
        <taxon>Pirellulales</taxon>
        <taxon>Pirellulaceae</taxon>
        <taxon>Anatilimnocola</taxon>
    </lineage>
</organism>
<dbReference type="InterPro" id="IPR000719">
    <property type="entry name" value="Prot_kinase_dom"/>
</dbReference>
<dbReference type="EMBL" id="CP036274">
    <property type="protein sequence ID" value="QDU29431.1"/>
    <property type="molecule type" value="Genomic_DNA"/>
</dbReference>
<dbReference type="PROSITE" id="PS50011">
    <property type="entry name" value="PROTEIN_KINASE_DOM"/>
    <property type="match status" value="1"/>
</dbReference>
<dbReference type="InterPro" id="IPR011009">
    <property type="entry name" value="Kinase-like_dom_sf"/>
</dbReference>
<keyword evidence="3 6" id="KW-0418">Kinase</keyword>
<keyword evidence="4" id="KW-0067">ATP-binding</keyword>
<evidence type="ECO:0000256" key="4">
    <source>
        <dbReference type="ARBA" id="ARBA00022840"/>
    </source>
</evidence>
<dbReference type="Gene3D" id="1.10.510.10">
    <property type="entry name" value="Transferase(Phosphotransferase) domain 1"/>
    <property type="match status" value="1"/>
</dbReference>
<keyword evidence="7" id="KW-1185">Reference proteome</keyword>
<evidence type="ECO:0000313" key="7">
    <source>
        <dbReference type="Proteomes" id="UP000315017"/>
    </source>
</evidence>
<dbReference type="PANTHER" id="PTHR43289:SF34">
    <property type="entry name" value="SERINE_THREONINE-PROTEIN KINASE YBDM-RELATED"/>
    <property type="match status" value="1"/>
</dbReference>
<dbReference type="Pfam" id="PF00069">
    <property type="entry name" value="Pkinase"/>
    <property type="match status" value="1"/>
</dbReference>
<dbReference type="Proteomes" id="UP000315017">
    <property type="component" value="Chromosome"/>
</dbReference>
<protein>
    <submittedName>
        <fullName evidence="6">Serine/threonine-protein kinase StkP</fullName>
        <ecNumber evidence="6">2.7.11.1</ecNumber>
    </submittedName>
</protein>
<evidence type="ECO:0000256" key="3">
    <source>
        <dbReference type="ARBA" id="ARBA00022777"/>
    </source>
</evidence>
<evidence type="ECO:0000259" key="5">
    <source>
        <dbReference type="PROSITE" id="PS50011"/>
    </source>
</evidence>
<dbReference type="SUPFAM" id="SSF56112">
    <property type="entry name" value="Protein kinase-like (PK-like)"/>
    <property type="match status" value="1"/>
</dbReference>
<dbReference type="GO" id="GO:0004674">
    <property type="term" value="F:protein serine/threonine kinase activity"/>
    <property type="evidence" value="ECO:0007669"/>
    <property type="project" value="UniProtKB-EC"/>
</dbReference>
<sequence length="256" mass="27578">MATAKGLAFANENGVVHRDIKPANLLLDEKGTVKILDMGLARFDDGIAAQEGLTKSGDVMGTVDYMAPEQAFDTRHADARADIYSLGCTLYRLLTGLNMYEGETMVQKLMGHQSKPIPSLATQRPDTPKALVTIFERMVAKKPADRYLLASPPPAASSSAKPEADSKLGSFLQSFTGKKPMPVTGGVATAQRQRTAAKTMDELSPTIAVASAQVTTEPISDRSIQVAATACRYGRRAGWVLAARPRRLGHHPRQGW</sequence>
<evidence type="ECO:0000256" key="2">
    <source>
        <dbReference type="ARBA" id="ARBA00022741"/>
    </source>
</evidence>
<keyword evidence="2" id="KW-0547">Nucleotide-binding</keyword>
<dbReference type="PROSITE" id="PS00108">
    <property type="entry name" value="PROTEIN_KINASE_ST"/>
    <property type="match status" value="1"/>
</dbReference>
<evidence type="ECO:0000313" key="6">
    <source>
        <dbReference type="EMBL" id="QDU29431.1"/>
    </source>
</evidence>
<gene>
    <name evidence="6" type="primary">stkP_1</name>
    <name evidence="6" type="ORF">ETAA8_45410</name>
</gene>
<dbReference type="GO" id="GO:0005524">
    <property type="term" value="F:ATP binding"/>
    <property type="evidence" value="ECO:0007669"/>
    <property type="project" value="UniProtKB-KW"/>
</dbReference>
<name>A0A517YGW6_9BACT</name>
<dbReference type="RefSeq" id="WP_202921177.1">
    <property type="nucleotide sequence ID" value="NZ_CP036274.1"/>
</dbReference>
<proteinExistence type="predicted"/>
<feature type="domain" description="Protein kinase" evidence="5">
    <location>
        <begin position="1"/>
        <end position="156"/>
    </location>
</feature>